<feature type="region of interest" description="Disordered" evidence="4">
    <location>
        <begin position="1174"/>
        <end position="1400"/>
    </location>
</feature>
<dbReference type="Proteomes" id="UP000225706">
    <property type="component" value="Unassembled WGS sequence"/>
</dbReference>
<keyword evidence="3" id="KW-0175">Coiled coil</keyword>
<dbReference type="GO" id="GO:0005524">
    <property type="term" value="F:ATP binding"/>
    <property type="evidence" value="ECO:0007669"/>
    <property type="project" value="UniProtKB-KW"/>
</dbReference>
<evidence type="ECO:0000256" key="1">
    <source>
        <dbReference type="ARBA" id="ARBA00022741"/>
    </source>
</evidence>
<sequence length="1400" mass="159345">MTTISAYSKETTNYARLCRLLVDVGSQVLRDVFEKLRPPGNLNTVLNTPSVLSTLTSLKKRRVLYPAQWTKLTSSSVSSLDFDITLIAVLLRNICGLSPPATGWNTPPPASDTTEAADITRIKIYRNEVFAHAERASVDEVQFNTHWKNIKDPLVRLGGIKYDAIIDNLKTEGVDPEKEEGYQQLLKEWKEYEESVISEGIGEIKEQLGTFSCKIQKLEEKVDMMLPSAIPAKDLCLKDLRDRLEKLYNNLSQVRVTPWDPDNTVEIDEIYTELFWVRDYKKPRGKKQEKLDDYSNILKELKSNRILVYGMPGIGKSTFAKKIAIDWARGRKENLKKFDLLLMIPLRNVSNIKTFRNMLIEAKLFSAEDHRLVDTLIKYILEHKDKVLLVLDGYDEYSAGEETPFVGRLWMGEEFRECFVILTTRPIREDDVKRYSSAHFQIKGFDETQIKEFSMKFLDDEQEVHKFLDYIKVHKLKEIAEIPLLLLMLCLLWKEKNRKGLPEAKVYLYSEFIQTLFNHMAAKDADEEFRSIKSYRVDLEQVGELAFNALLNNSLELDYEHFPNELLSSKLIRVGVIQIVKVFSAKPKKMVAFLHKSFQEFLAAWFIIHKLLPSAKDNVTCIPVIDSTKKVVDLLEVLKFVCEWSPEGSKAVLQHLASLRKNHDPLKDVKTETPFVEDLPSNDKRLSKLSLECFITTPIQFKTEVYPSLLKSLTGVLIIPDTLLSQVADGHFVKSESLPESVFFDFQRRPSPEDRGYISSIMDDLNAVIVSASEETKATDFVRRQGKTDVLASLLVKRVESKMYLHFSQITNIDVGTLKRLAIPAPATFSQARISHEDREVGDRAAKMDLLIRRHCFSLAKKIDVKDLEGDIISVISNVLPFLGRPREIILRSTKESFASQATEGLVSGMNITECLKRLRLQKIGLTEKFLPVVANAFPKACNLQELSLSENPLGSSVRCLAANLRHVQQLTILELSNALMEQEAFSDLANALRHVPHLEELSVSRNRLGTSIIDLAENLEYVPELTRLDLRETHMDEEGGMAISDCLQALLKLELLDISHNPLGSAVAVIAENLCKATCLIDLNMADTKMGAKEATALASSLMYLQNLTTLSVGSNQLAQGVSDLVWHLSEKSKLKRLNMENVEMGEEEVDNVAKTCKKLQSLAIVNDYLDEKGESKKRQKKADDHIPDDDDDYGQNNFPDNNRLPYSPNNSYNDNDSNDEHFGGLYNDYDFNDDRDHYPDNDFEDHSPNNSNSDKDSYDEPFGGLYDDPDLNDDRDHFPDNDLEDLSPNNSNSDNRSYDEPFGGMYDDADLNDDRDHFPDNDFEYHSPNNSNSDNDSYDERIGDNDFGDYFSNNSNDDNDSNDQHVGGFYNENDQELFANNYEGGYSPHSNDEKETKK</sequence>
<organism evidence="6 7">
    <name type="scientific">Stylophora pistillata</name>
    <name type="common">Smooth cauliflower coral</name>
    <dbReference type="NCBI Taxonomy" id="50429"/>
    <lineage>
        <taxon>Eukaryota</taxon>
        <taxon>Metazoa</taxon>
        <taxon>Cnidaria</taxon>
        <taxon>Anthozoa</taxon>
        <taxon>Hexacorallia</taxon>
        <taxon>Scleractinia</taxon>
        <taxon>Astrocoeniina</taxon>
        <taxon>Pocilloporidae</taxon>
        <taxon>Stylophora</taxon>
    </lineage>
</organism>
<dbReference type="Pfam" id="PF18738">
    <property type="entry name" value="HEPN_DZIP3"/>
    <property type="match status" value="1"/>
</dbReference>
<protein>
    <submittedName>
        <fullName evidence="6">NLR family CARD domain-containing protein 4</fullName>
    </submittedName>
</protein>
<keyword evidence="1" id="KW-0547">Nucleotide-binding</keyword>
<evidence type="ECO:0000256" key="3">
    <source>
        <dbReference type="SAM" id="Coils"/>
    </source>
</evidence>
<evidence type="ECO:0000313" key="6">
    <source>
        <dbReference type="EMBL" id="PFX25472.1"/>
    </source>
</evidence>
<dbReference type="PANTHER" id="PTHR46312:SF2">
    <property type="entry name" value="NUCLEOTIDE-BINDING OLIGOMERIZATION DOMAIN-CONTAINING PROTEIN 2-LIKE"/>
    <property type="match status" value="1"/>
</dbReference>
<evidence type="ECO:0000256" key="4">
    <source>
        <dbReference type="SAM" id="MobiDB-lite"/>
    </source>
</evidence>
<feature type="compositionally biased region" description="Basic and acidic residues" evidence="4">
    <location>
        <begin position="1174"/>
        <end position="1187"/>
    </location>
</feature>
<dbReference type="Gene3D" id="3.80.10.10">
    <property type="entry name" value="Ribonuclease Inhibitor"/>
    <property type="match status" value="1"/>
</dbReference>
<keyword evidence="7" id="KW-1185">Reference proteome</keyword>
<dbReference type="SMART" id="SM00368">
    <property type="entry name" value="LRR_RI"/>
    <property type="match status" value="4"/>
</dbReference>
<keyword evidence="2" id="KW-0067">ATP-binding</keyword>
<accession>A0A2B4SAB7</accession>
<dbReference type="SMART" id="SM00382">
    <property type="entry name" value="AAA"/>
    <property type="match status" value="1"/>
</dbReference>
<feature type="coiled-coil region" evidence="3">
    <location>
        <begin position="201"/>
        <end position="257"/>
    </location>
</feature>
<dbReference type="SUPFAM" id="SSF52047">
    <property type="entry name" value="RNI-like"/>
    <property type="match status" value="1"/>
</dbReference>
<feature type="compositionally biased region" description="Basic and acidic residues" evidence="4">
    <location>
        <begin position="1234"/>
        <end position="1260"/>
    </location>
</feature>
<dbReference type="OrthoDB" id="5982991at2759"/>
<dbReference type="PANTHER" id="PTHR46312">
    <property type="entry name" value="NACHT DOMAIN-CONTAINING PROTEIN"/>
    <property type="match status" value="1"/>
</dbReference>
<name>A0A2B4SAB7_STYPI</name>
<dbReference type="Pfam" id="PF05729">
    <property type="entry name" value="NACHT"/>
    <property type="match status" value="1"/>
</dbReference>
<dbReference type="EMBL" id="LSMT01000150">
    <property type="protein sequence ID" value="PFX25472.1"/>
    <property type="molecule type" value="Genomic_DNA"/>
</dbReference>
<dbReference type="SUPFAM" id="SSF52540">
    <property type="entry name" value="P-loop containing nucleoside triphosphate hydrolases"/>
    <property type="match status" value="1"/>
</dbReference>
<dbReference type="InterPro" id="IPR027417">
    <property type="entry name" value="P-loop_NTPase"/>
</dbReference>
<proteinExistence type="predicted"/>
<dbReference type="InterPro" id="IPR032675">
    <property type="entry name" value="LRR_dom_sf"/>
</dbReference>
<dbReference type="PROSITE" id="PS50837">
    <property type="entry name" value="NACHT"/>
    <property type="match status" value="1"/>
</dbReference>
<dbReference type="InterPro" id="IPR003593">
    <property type="entry name" value="AAA+_ATPase"/>
</dbReference>
<evidence type="ECO:0000313" key="7">
    <source>
        <dbReference type="Proteomes" id="UP000225706"/>
    </source>
</evidence>
<evidence type="ECO:0000256" key="2">
    <source>
        <dbReference type="ARBA" id="ARBA00022840"/>
    </source>
</evidence>
<dbReference type="InterPro" id="IPR007111">
    <property type="entry name" value="NACHT_NTPase"/>
</dbReference>
<evidence type="ECO:0000259" key="5">
    <source>
        <dbReference type="PROSITE" id="PS50837"/>
    </source>
</evidence>
<feature type="compositionally biased region" description="Low complexity" evidence="4">
    <location>
        <begin position="1207"/>
        <end position="1217"/>
    </location>
</feature>
<gene>
    <name evidence="6" type="primary">Nlrc4</name>
    <name evidence="6" type="ORF">AWC38_SpisGene9895</name>
</gene>
<feature type="compositionally biased region" description="Basic and acidic residues" evidence="4">
    <location>
        <begin position="1314"/>
        <end position="1327"/>
    </location>
</feature>
<dbReference type="Gene3D" id="3.40.50.300">
    <property type="entry name" value="P-loop containing nucleotide triphosphate hydrolases"/>
    <property type="match status" value="1"/>
</dbReference>
<feature type="domain" description="NACHT" evidence="5">
    <location>
        <begin position="304"/>
        <end position="426"/>
    </location>
</feature>
<comment type="caution">
    <text evidence="6">The sequence shown here is derived from an EMBL/GenBank/DDBJ whole genome shotgun (WGS) entry which is preliminary data.</text>
</comment>
<dbReference type="InterPro" id="IPR041249">
    <property type="entry name" value="HEPN_DZIP3"/>
</dbReference>
<reference evidence="7" key="1">
    <citation type="journal article" date="2017" name="bioRxiv">
        <title>Comparative analysis of the genomes of Stylophora pistillata and Acropora digitifera provides evidence for extensive differences between species of corals.</title>
        <authorList>
            <person name="Voolstra C.R."/>
            <person name="Li Y."/>
            <person name="Liew Y.J."/>
            <person name="Baumgarten S."/>
            <person name="Zoccola D."/>
            <person name="Flot J.-F."/>
            <person name="Tambutte S."/>
            <person name="Allemand D."/>
            <person name="Aranda M."/>
        </authorList>
    </citation>
    <scope>NUCLEOTIDE SEQUENCE [LARGE SCALE GENOMIC DNA]</scope>
</reference>